<gene>
    <name evidence="2" type="ORF">RchiOBHm_Chr6g0262881</name>
</gene>
<evidence type="ECO:0000313" key="3">
    <source>
        <dbReference type="Proteomes" id="UP000238479"/>
    </source>
</evidence>
<sequence length="158" mass="18572">MSCLGCNLVINFHQVLYLCLVYCTFWKHKCTSFICPRQINLQRTCFGHGKPNTKAIFDVRFLLDDIQELKPTMFCLRGFELLKAVHLEPNPFDIERDLMTPNFQTEKTASTQILQGMISTWIRKGWNFDELILNMYVELYHLQERVDKLYNEAKGGKV</sequence>
<dbReference type="AlphaFoldDB" id="A0A2P6PNU1"/>
<proteinExistence type="predicted"/>
<keyword evidence="2" id="KW-0436">Ligase</keyword>
<dbReference type="GO" id="GO:0004467">
    <property type="term" value="F:long-chain fatty acid-CoA ligase activity"/>
    <property type="evidence" value="ECO:0007669"/>
    <property type="project" value="UniProtKB-EC"/>
</dbReference>
<evidence type="ECO:0000313" key="2">
    <source>
        <dbReference type="EMBL" id="PRQ23576.1"/>
    </source>
</evidence>
<accession>A0A2P6PNU1</accession>
<dbReference type="EC" id="6.2.1.3" evidence="2"/>
<feature type="signal peptide" evidence="1">
    <location>
        <begin position="1"/>
        <end position="23"/>
    </location>
</feature>
<dbReference type="Proteomes" id="UP000238479">
    <property type="component" value="Chromosome 6"/>
</dbReference>
<name>A0A2P6PNU1_ROSCH</name>
<reference evidence="2 3" key="1">
    <citation type="journal article" date="2018" name="Nat. Genet.">
        <title>The Rosa genome provides new insights in the design of modern roses.</title>
        <authorList>
            <person name="Bendahmane M."/>
        </authorList>
    </citation>
    <scope>NUCLEOTIDE SEQUENCE [LARGE SCALE GENOMIC DNA]</scope>
    <source>
        <strain evidence="3">cv. Old Blush</strain>
    </source>
</reference>
<protein>
    <submittedName>
        <fullName evidence="2">Putative long-chain-fatty-acid--CoA ligase</fullName>
        <ecNumber evidence="2">6.2.1.3</ecNumber>
    </submittedName>
</protein>
<dbReference type="STRING" id="74649.A0A2P6PNU1"/>
<comment type="caution">
    <text evidence="2">The sequence shown here is derived from an EMBL/GenBank/DDBJ whole genome shotgun (WGS) entry which is preliminary data.</text>
</comment>
<keyword evidence="1" id="KW-0732">Signal</keyword>
<dbReference type="EMBL" id="PDCK01000044">
    <property type="protein sequence ID" value="PRQ23576.1"/>
    <property type="molecule type" value="Genomic_DNA"/>
</dbReference>
<feature type="chain" id="PRO_5015164096" evidence="1">
    <location>
        <begin position="24"/>
        <end position="158"/>
    </location>
</feature>
<keyword evidence="3" id="KW-1185">Reference proteome</keyword>
<evidence type="ECO:0000256" key="1">
    <source>
        <dbReference type="SAM" id="SignalP"/>
    </source>
</evidence>
<organism evidence="2 3">
    <name type="scientific">Rosa chinensis</name>
    <name type="common">China rose</name>
    <dbReference type="NCBI Taxonomy" id="74649"/>
    <lineage>
        <taxon>Eukaryota</taxon>
        <taxon>Viridiplantae</taxon>
        <taxon>Streptophyta</taxon>
        <taxon>Embryophyta</taxon>
        <taxon>Tracheophyta</taxon>
        <taxon>Spermatophyta</taxon>
        <taxon>Magnoliopsida</taxon>
        <taxon>eudicotyledons</taxon>
        <taxon>Gunneridae</taxon>
        <taxon>Pentapetalae</taxon>
        <taxon>rosids</taxon>
        <taxon>fabids</taxon>
        <taxon>Rosales</taxon>
        <taxon>Rosaceae</taxon>
        <taxon>Rosoideae</taxon>
        <taxon>Rosoideae incertae sedis</taxon>
        <taxon>Rosa</taxon>
    </lineage>
</organism>
<dbReference type="Gramene" id="PRQ23576">
    <property type="protein sequence ID" value="PRQ23576"/>
    <property type="gene ID" value="RchiOBHm_Chr6g0262881"/>
</dbReference>